<dbReference type="InterPro" id="IPR016286">
    <property type="entry name" value="FUC_metazoa-typ"/>
</dbReference>
<evidence type="ECO:0000256" key="4">
    <source>
        <dbReference type="ARBA" id="ARBA00022729"/>
    </source>
</evidence>
<dbReference type="Gene3D" id="3.20.20.80">
    <property type="entry name" value="Glycosidases"/>
    <property type="match status" value="1"/>
</dbReference>
<dbReference type="InterPro" id="IPR017853">
    <property type="entry name" value="GH"/>
</dbReference>
<dbReference type="InterPro" id="IPR057739">
    <property type="entry name" value="Glyco_hydro_29_N"/>
</dbReference>
<evidence type="ECO:0000256" key="2">
    <source>
        <dbReference type="ARBA" id="ARBA00007951"/>
    </source>
</evidence>
<evidence type="ECO:0000313" key="10">
    <source>
        <dbReference type="Proteomes" id="UP000676386"/>
    </source>
</evidence>
<feature type="signal peptide" evidence="7">
    <location>
        <begin position="1"/>
        <end position="18"/>
    </location>
</feature>
<evidence type="ECO:0000256" key="6">
    <source>
        <dbReference type="ARBA" id="ARBA00023295"/>
    </source>
</evidence>
<name>A0ABS5J913_9BACT</name>
<evidence type="ECO:0000256" key="7">
    <source>
        <dbReference type="SAM" id="SignalP"/>
    </source>
</evidence>
<dbReference type="EMBL" id="JAGTXB010000018">
    <property type="protein sequence ID" value="MBS0030912.1"/>
    <property type="molecule type" value="Genomic_DNA"/>
</dbReference>
<comment type="caution">
    <text evidence="9">The sequence shown here is derived from an EMBL/GenBank/DDBJ whole genome shotgun (WGS) entry which is preliminary data.</text>
</comment>
<protein>
    <recommendedName>
        <fullName evidence="3">alpha-L-fucosidase</fullName>
        <ecNumber evidence="3">3.2.1.51</ecNumber>
    </recommendedName>
</protein>
<comment type="similarity">
    <text evidence="2">Belongs to the glycosyl hydrolase 29 family.</text>
</comment>
<evidence type="ECO:0000256" key="3">
    <source>
        <dbReference type="ARBA" id="ARBA00012662"/>
    </source>
</evidence>
<accession>A0ABS5J913</accession>
<keyword evidence="6" id="KW-0326">Glycosidase</keyword>
<proteinExistence type="inferred from homology"/>
<sequence>MKKILSLCLLLLALNSQGQTNDQLDQKILTSKAVMDKFMDLRFGMFIHWGPVALRGTEIGWSRHVQVPAADYDTLYKIFNPVKFNAEEWVKTASDAGMKYLTITAKHHDGFCLWPSAYTDYNIMATPFKKDVVGLLAKACKKYGIKFCIYYSVLDWHYPDYPIDNPNDSNGVRKNADMKKYVTYMKNQLKELIVKYDPYMLWFDGPWEAPWTSEMALDMYAYLKKQKKDLIINNRLGKAFSGTGASGTATFLGDYDTPEQRIGDLNMKTPWETCMTICEQWAWKPNDKMKSLQTCIQTLAKVAGGNGNLLFNVGPRADGAIEPEQVNRLKEMGNWLHQYGAAIYKTNGGPFNPNKTFATTRSGKRIYVHVFEPVQTLTLSGLQGIKVQKAYIMNGAAVPVQQTGGDVSITLPATLPDTNDTVVVLETDQPAMSIAPIKNDDKK</sequence>
<comment type="function">
    <text evidence="1">Alpha-L-fucosidase is responsible for hydrolyzing the alpha-1,6-linked fucose joined to the reducing-end N-acetylglucosamine of the carbohydrate moieties of glycoproteins.</text>
</comment>
<organism evidence="9 10">
    <name type="scientific">Chitinophaga hostae</name>
    <dbReference type="NCBI Taxonomy" id="2831022"/>
    <lineage>
        <taxon>Bacteria</taxon>
        <taxon>Pseudomonadati</taxon>
        <taxon>Bacteroidota</taxon>
        <taxon>Chitinophagia</taxon>
        <taxon>Chitinophagales</taxon>
        <taxon>Chitinophagaceae</taxon>
        <taxon>Chitinophaga</taxon>
    </lineage>
</organism>
<keyword evidence="10" id="KW-1185">Reference proteome</keyword>
<dbReference type="InterPro" id="IPR000933">
    <property type="entry name" value="Glyco_hydro_29"/>
</dbReference>
<feature type="domain" description="Glycoside hydrolase family 29 N-terminal" evidence="8">
    <location>
        <begin position="21"/>
        <end position="340"/>
    </location>
</feature>
<dbReference type="Pfam" id="PF01120">
    <property type="entry name" value="Alpha_L_fucos"/>
    <property type="match status" value="1"/>
</dbReference>
<dbReference type="RefSeq" id="WP_211976051.1">
    <property type="nucleotide sequence ID" value="NZ_CBFHAM010000156.1"/>
</dbReference>
<evidence type="ECO:0000256" key="5">
    <source>
        <dbReference type="ARBA" id="ARBA00022801"/>
    </source>
</evidence>
<dbReference type="PANTHER" id="PTHR10030">
    <property type="entry name" value="ALPHA-L-FUCOSIDASE"/>
    <property type="match status" value="1"/>
</dbReference>
<keyword evidence="5" id="KW-0378">Hydrolase</keyword>
<evidence type="ECO:0000313" key="9">
    <source>
        <dbReference type="EMBL" id="MBS0030912.1"/>
    </source>
</evidence>
<gene>
    <name evidence="9" type="ORF">KE626_26540</name>
</gene>
<dbReference type="Proteomes" id="UP000676386">
    <property type="component" value="Unassembled WGS sequence"/>
</dbReference>
<evidence type="ECO:0000256" key="1">
    <source>
        <dbReference type="ARBA" id="ARBA00004071"/>
    </source>
</evidence>
<dbReference type="SUPFAM" id="SSF51445">
    <property type="entry name" value="(Trans)glycosidases"/>
    <property type="match status" value="1"/>
</dbReference>
<dbReference type="SMART" id="SM00812">
    <property type="entry name" value="Alpha_L_fucos"/>
    <property type="match status" value="1"/>
</dbReference>
<dbReference type="PANTHER" id="PTHR10030:SF37">
    <property type="entry name" value="ALPHA-L-FUCOSIDASE-RELATED"/>
    <property type="match status" value="1"/>
</dbReference>
<reference evidence="9 10" key="1">
    <citation type="submission" date="2021-04" db="EMBL/GenBank/DDBJ databases">
        <title>Chitinophaga sp. nov., isolated from the rhizosphere soil.</title>
        <authorList>
            <person name="He S."/>
        </authorList>
    </citation>
    <scope>NUCLEOTIDE SEQUENCE [LARGE SCALE GENOMIC DNA]</scope>
    <source>
        <strain evidence="9 10">2R12</strain>
    </source>
</reference>
<dbReference type="PRINTS" id="PR00741">
    <property type="entry name" value="GLHYDRLASE29"/>
</dbReference>
<evidence type="ECO:0000259" key="8">
    <source>
        <dbReference type="Pfam" id="PF01120"/>
    </source>
</evidence>
<keyword evidence="4 7" id="KW-0732">Signal</keyword>
<dbReference type="PIRSF" id="PIRSF001092">
    <property type="entry name" value="Alpha-L-fucosidase"/>
    <property type="match status" value="1"/>
</dbReference>
<dbReference type="EC" id="3.2.1.51" evidence="3"/>
<feature type="chain" id="PRO_5046584144" description="alpha-L-fucosidase" evidence="7">
    <location>
        <begin position="19"/>
        <end position="443"/>
    </location>
</feature>